<dbReference type="Gene3D" id="3.90.70.10">
    <property type="entry name" value="Cysteine proteinases"/>
    <property type="match status" value="1"/>
</dbReference>
<dbReference type="AlphaFoldDB" id="A0A0R2DTZ1"/>
<dbReference type="STRING" id="1423744.FC86_GL000507"/>
<gene>
    <name evidence="3" type="ORF">FC86_GL000507</name>
</gene>
<comment type="caution">
    <text evidence="3">The sequence shown here is derived from an EMBL/GenBank/DDBJ whole genome shotgun (WGS) entry which is preliminary data.</text>
</comment>
<dbReference type="EMBL" id="AYZL01000019">
    <property type="protein sequence ID" value="KRN03980.1"/>
    <property type="molecule type" value="Genomic_DNA"/>
</dbReference>
<organism evidence="3 4">
    <name type="scientific">Holzapfeliella floricola DSM 23037 = JCM 16512</name>
    <dbReference type="NCBI Taxonomy" id="1423744"/>
    <lineage>
        <taxon>Bacteria</taxon>
        <taxon>Bacillati</taxon>
        <taxon>Bacillota</taxon>
        <taxon>Bacilli</taxon>
        <taxon>Lactobacillales</taxon>
        <taxon>Lactobacillaceae</taxon>
        <taxon>Holzapfeliella</taxon>
    </lineage>
</organism>
<keyword evidence="1" id="KW-0472">Membrane</keyword>
<feature type="transmembrane region" description="Helical" evidence="1">
    <location>
        <begin position="7"/>
        <end position="27"/>
    </location>
</feature>
<keyword evidence="4" id="KW-1185">Reference proteome</keyword>
<dbReference type="Proteomes" id="UP000051378">
    <property type="component" value="Unassembled WGS sequence"/>
</dbReference>
<keyword evidence="1" id="KW-0812">Transmembrane</keyword>
<feature type="domain" description="Peptidase C39-like" evidence="2">
    <location>
        <begin position="84"/>
        <end position="212"/>
    </location>
</feature>
<name>A0A0R2DTZ1_9LACO</name>
<proteinExistence type="predicted"/>
<dbReference type="InterPro" id="IPR039564">
    <property type="entry name" value="Peptidase_C39-like"/>
</dbReference>
<evidence type="ECO:0000313" key="4">
    <source>
        <dbReference type="Proteomes" id="UP000051378"/>
    </source>
</evidence>
<reference evidence="3 4" key="1">
    <citation type="journal article" date="2015" name="Genome Announc.">
        <title>Expanding the biotechnology potential of lactobacilli through comparative genomics of 213 strains and associated genera.</title>
        <authorList>
            <person name="Sun Z."/>
            <person name="Harris H.M."/>
            <person name="McCann A."/>
            <person name="Guo C."/>
            <person name="Argimon S."/>
            <person name="Zhang W."/>
            <person name="Yang X."/>
            <person name="Jeffery I.B."/>
            <person name="Cooney J.C."/>
            <person name="Kagawa T.F."/>
            <person name="Liu W."/>
            <person name="Song Y."/>
            <person name="Salvetti E."/>
            <person name="Wrobel A."/>
            <person name="Rasinkangas P."/>
            <person name="Parkhill J."/>
            <person name="Rea M.C."/>
            <person name="O'Sullivan O."/>
            <person name="Ritari J."/>
            <person name="Douillard F.P."/>
            <person name="Paul Ross R."/>
            <person name="Yang R."/>
            <person name="Briner A.E."/>
            <person name="Felis G.E."/>
            <person name="de Vos W.M."/>
            <person name="Barrangou R."/>
            <person name="Klaenhammer T.R."/>
            <person name="Caufield P.W."/>
            <person name="Cui Y."/>
            <person name="Zhang H."/>
            <person name="O'Toole P.W."/>
        </authorList>
    </citation>
    <scope>NUCLEOTIDE SEQUENCE [LARGE SCALE GENOMIC DNA]</scope>
    <source>
        <strain evidence="3 4">DSM 23037</strain>
    </source>
</reference>
<dbReference type="OrthoDB" id="3186156at2"/>
<dbReference type="Pfam" id="PF13529">
    <property type="entry name" value="Peptidase_C39_2"/>
    <property type="match status" value="1"/>
</dbReference>
<evidence type="ECO:0000259" key="2">
    <source>
        <dbReference type="Pfam" id="PF13529"/>
    </source>
</evidence>
<keyword evidence="1" id="KW-1133">Transmembrane helix</keyword>
<evidence type="ECO:0000256" key="1">
    <source>
        <dbReference type="SAM" id="Phobius"/>
    </source>
</evidence>
<accession>A0A0R2DTZ1</accession>
<dbReference type="RefSeq" id="WP_056974737.1">
    <property type="nucleotide sequence ID" value="NZ_AYZL01000019.1"/>
</dbReference>
<dbReference type="PATRIC" id="fig|1423744.4.peg.523"/>
<sequence length="241" mass="27742">MNKKNQIRLMSVLIGLLAIIIVGVFWYQRNQTTHQQALEQSLSQSQQLTEETSKQEQTDNPVKTYGMEARKELESRHLNANLILQRDERFAKLDYGHGDYHTLDKNGCAIVALSMINAYFDHETTTPNKVLDWAQNRYFTDYGTSWQIFDDFAKNYGYHVADLTDNLELATSYLKIGIPVVISVNPGKFTKVGHIMVLTSMDEQGIHLLDPNDDDTKKHSLTTYTVEDIKSELKNMWVYTK</sequence>
<protein>
    <recommendedName>
        <fullName evidence="2">Peptidase C39-like domain-containing protein</fullName>
    </recommendedName>
</protein>
<evidence type="ECO:0000313" key="3">
    <source>
        <dbReference type="EMBL" id="KRN03980.1"/>
    </source>
</evidence>